<evidence type="ECO:0000256" key="6">
    <source>
        <dbReference type="ARBA" id="ARBA00023180"/>
    </source>
</evidence>
<dbReference type="FunFam" id="1.20.1720.10:FF:000009">
    <property type="entry name" value="MFS multidrug transporter"/>
    <property type="match status" value="1"/>
</dbReference>
<proteinExistence type="predicted"/>
<evidence type="ECO:0000256" key="1">
    <source>
        <dbReference type="ARBA" id="ARBA00004141"/>
    </source>
</evidence>
<organism evidence="10 11">
    <name type="scientific">Dactylonectria macrodidyma</name>
    <dbReference type="NCBI Taxonomy" id="307937"/>
    <lineage>
        <taxon>Eukaryota</taxon>
        <taxon>Fungi</taxon>
        <taxon>Dikarya</taxon>
        <taxon>Ascomycota</taxon>
        <taxon>Pezizomycotina</taxon>
        <taxon>Sordariomycetes</taxon>
        <taxon>Hypocreomycetidae</taxon>
        <taxon>Hypocreales</taxon>
        <taxon>Nectriaceae</taxon>
        <taxon>Dactylonectria</taxon>
    </lineage>
</organism>
<keyword evidence="11" id="KW-1185">Reference proteome</keyword>
<dbReference type="InterPro" id="IPR011701">
    <property type="entry name" value="MFS"/>
</dbReference>
<feature type="transmembrane region" description="Helical" evidence="8">
    <location>
        <begin position="37"/>
        <end position="58"/>
    </location>
</feature>
<evidence type="ECO:0000256" key="5">
    <source>
        <dbReference type="ARBA" id="ARBA00023136"/>
    </source>
</evidence>
<feature type="transmembrane region" description="Helical" evidence="8">
    <location>
        <begin position="444"/>
        <end position="465"/>
    </location>
</feature>
<sequence length="513" mass="55316">MNADTHSDPDQTDSCSTPESPPVSEEPYSIFDKRQKALIVIIVSTAATFSGFASNIYFPALPTIAKDLNVSIELVNLTVTTYLIFQGLAPSLWGPISDVKGRRIAYCCTFVVFLGACIGLAETKNYATLITLRCLQSTGSASTIAIGSGVIGDITTRAERGGLMGIFQAGLLVPVAVGPIIGGAIAGSLGWRDIFWFLTIYSAIFLCLLILLLPETLRSIVANGGQAPASIITRYPLSIYQSSTKTKWNPDNTSSELAATKHVDITGPFRILISKHAAPIIIFLAIYYAVWQMSITAMSTLFEDRYSLEETEIGLTFIANGVGSMVGTLVTGKFLDVDYRRVKAKYDNRPAGNIESGDAQILTAHDDEEFPIEVARLRLVPVFSLLQCVSILVFGWTIQYPHHIHIAVPIISTFVTGWTAVSTQSVVMTYLVDIFPDRTAAASASLNLARCLFAAGGTSVVMPMINGVGVGLGFTICIIIQLAGLLLVAVQWKLASAWRREAEANKRVGGDRT</sequence>
<keyword evidence="5 8" id="KW-0472">Membrane</keyword>
<dbReference type="PANTHER" id="PTHR23502">
    <property type="entry name" value="MAJOR FACILITATOR SUPERFAMILY"/>
    <property type="match status" value="1"/>
</dbReference>
<feature type="domain" description="Major facilitator superfamily (MFS) profile" evidence="9">
    <location>
        <begin position="39"/>
        <end position="496"/>
    </location>
</feature>
<feature type="transmembrane region" description="Helical" evidence="8">
    <location>
        <begin position="471"/>
        <end position="490"/>
    </location>
</feature>
<dbReference type="PROSITE" id="PS50850">
    <property type="entry name" value="MFS"/>
    <property type="match status" value="1"/>
</dbReference>
<comment type="caution">
    <text evidence="10">The sequence shown here is derived from an EMBL/GenBank/DDBJ whole genome shotgun (WGS) entry which is preliminary data.</text>
</comment>
<evidence type="ECO:0000256" key="2">
    <source>
        <dbReference type="ARBA" id="ARBA00022448"/>
    </source>
</evidence>
<keyword evidence="2" id="KW-0813">Transport</keyword>
<accession>A0A9P9IKS6</accession>
<dbReference type="OrthoDB" id="440553at2759"/>
<feature type="transmembrane region" description="Helical" evidence="8">
    <location>
        <begin position="70"/>
        <end position="92"/>
    </location>
</feature>
<keyword evidence="6" id="KW-0325">Glycoprotein</keyword>
<dbReference type="PANTHER" id="PTHR23502:SF151">
    <property type="entry name" value="MAJOR FACILITATOR SUPERFAMILY (MFS) PROFILE DOMAIN-CONTAINING PROTEIN"/>
    <property type="match status" value="1"/>
</dbReference>
<name>A0A9P9IKS6_9HYPO</name>
<dbReference type="AlphaFoldDB" id="A0A9P9IKS6"/>
<gene>
    <name evidence="10" type="ORF">EDB81DRAFT_910609</name>
</gene>
<evidence type="ECO:0000313" key="10">
    <source>
        <dbReference type="EMBL" id="KAH7125913.1"/>
    </source>
</evidence>
<evidence type="ECO:0000256" key="7">
    <source>
        <dbReference type="SAM" id="MobiDB-lite"/>
    </source>
</evidence>
<feature type="transmembrane region" description="Helical" evidence="8">
    <location>
        <begin position="404"/>
        <end position="432"/>
    </location>
</feature>
<feature type="transmembrane region" description="Helical" evidence="8">
    <location>
        <begin position="280"/>
        <end position="301"/>
    </location>
</feature>
<feature type="compositionally biased region" description="Low complexity" evidence="7">
    <location>
        <begin position="14"/>
        <end position="26"/>
    </location>
</feature>
<dbReference type="Gene3D" id="1.20.1250.20">
    <property type="entry name" value="MFS general substrate transporter like domains"/>
    <property type="match status" value="1"/>
</dbReference>
<evidence type="ECO:0000313" key="11">
    <source>
        <dbReference type="Proteomes" id="UP000738349"/>
    </source>
</evidence>
<evidence type="ECO:0000256" key="4">
    <source>
        <dbReference type="ARBA" id="ARBA00022989"/>
    </source>
</evidence>
<keyword evidence="4 8" id="KW-1133">Transmembrane helix</keyword>
<evidence type="ECO:0000259" key="9">
    <source>
        <dbReference type="PROSITE" id="PS50850"/>
    </source>
</evidence>
<dbReference type="InterPro" id="IPR036259">
    <property type="entry name" value="MFS_trans_sf"/>
</dbReference>
<keyword evidence="3 8" id="KW-0812">Transmembrane</keyword>
<dbReference type="Proteomes" id="UP000738349">
    <property type="component" value="Unassembled WGS sequence"/>
</dbReference>
<evidence type="ECO:0000256" key="3">
    <source>
        <dbReference type="ARBA" id="ARBA00022692"/>
    </source>
</evidence>
<comment type="subcellular location">
    <subcellularLocation>
        <location evidence="1">Membrane</location>
        <topology evidence="1">Multi-pass membrane protein</topology>
    </subcellularLocation>
</comment>
<dbReference type="Gene3D" id="1.20.1720.10">
    <property type="entry name" value="Multidrug resistance protein D"/>
    <property type="match status" value="1"/>
</dbReference>
<feature type="transmembrane region" description="Helical" evidence="8">
    <location>
        <begin position="194"/>
        <end position="213"/>
    </location>
</feature>
<feature type="transmembrane region" description="Helical" evidence="8">
    <location>
        <begin position="313"/>
        <end position="335"/>
    </location>
</feature>
<protein>
    <submittedName>
        <fullName evidence="10">Major facilitator superfamily domain-containing protein</fullName>
    </submittedName>
</protein>
<dbReference type="InterPro" id="IPR020846">
    <property type="entry name" value="MFS_dom"/>
</dbReference>
<dbReference type="Pfam" id="PF07690">
    <property type="entry name" value="MFS_1"/>
    <property type="match status" value="1"/>
</dbReference>
<dbReference type="EMBL" id="JAGMUV010000020">
    <property type="protein sequence ID" value="KAH7125913.1"/>
    <property type="molecule type" value="Genomic_DNA"/>
</dbReference>
<feature type="transmembrane region" description="Helical" evidence="8">
    <location>
        <begin position="163"/>
        <end position="188"/>
    </location>
</feature>
<dbReference type="GO" id="GO:0022857">
    <property type="term" value="F:transmembrane transporter activity"/>
    <property type="evidence" value="ECO:0007669"/>
    <property type="project" value="InterPro"/>
</dbReference>
<dbReference type="GO" id="GO:0005886">
    <property type="term" value="C:plasma membrane"/>
    <property type="evidence" value="ECO:0007669"/>
    <property type="project" value="TreeGrafter"/>
</dbReference>
<feature type="transmembrane region" description="Helical" evidence="8">
    <location>
        <begin position="379"/>
        <end position="398"/>
    </location>
</feature>
<reference evidence="10" key="1">
    <citation type="journal article" date="2021" name="Nat. Commun.">
        <title>Genetic determinants of endophytism in the Arabidopsis root mycobiome.</title>
        <authorList>
            <person name="Mesny F."/>
            <person name="Miyauchi S."/>
            <person name="Thiergart T."/>
            <person name="Pickel B."/>
            <person name="Atanasova L."/>
            <person name="Karlsson M."/>
            <person name="Huettel B."/>
            <person name="Barry K.W."/>
            <person name="Haridas S."/>
            <person name="Chen C."/>
            <person name="Bauer D."/>
            <person name="Andreopoulos W."/>
            <person name="Pangilinan J."/>
            <person name="LaButti K."/>
            <person name="Riley R."/>
            <person name="Lipzen A."/>
            <person name="Clum A."/>
            <person name="Drula E."/>
            <person name="Henrissat B."/>
            <person name="Kohler A."/>
            <person name="Grigoriev I.V."/>
            <person name="Martin F.M."/>
            <person name="Hacquard S."/>
        </authorList>
    </citation>
    <scope>NUCLEOTIDE SEQUENCE</scope>
    <source>
        <strain evidence="10">MPI-CAGE-AT-0147</strain>
    </source>
</reference>
<evidence type="ECO:0000256" key="8">
    <source>
        <dbReference type="SAM" id="Phobius"/>
    </source>
</evidence>
<dbReference type="SUPFAM" id="SSF103473">
    <property type="entry name" value="MFS general substrate transporter"/>
    <property type="match status" value="1"/>
</dbReference>
<feature type="transmembrane region" description="Helical" evidence="8">
    <location>
        <begin position="104"/>
        <end position="121"/>
    </location>
</feature>
<feature type="region of interest" description="Disordered" evidence="7">
    <location>
        <begin position="1"/>
        <end position="26"/>
    </location>
</feature>